<comment type="caution">
    <text evidence="2">The sequence shown here is derived from an EMBL/GenBank/DDBJ whole genome shotgun (WGS) entry which is preliminary data.</text>
</comment>
<dbReference type="PANTHER" id="PTHR43792">
    <property type="entry name" value="GNAT FAMILY, PUTATIVE (AFU_ORTHOLOGUE AFUA_3G00765)-RELATED-RELATED"/>
    <property type="match status" value="1"/>
</dbReference>
<gene>
    <name evidence="2" type="ORF">OJ996_15080</name>
</gene>
<organism evidence="2 3">
    <name type="scientific">Luteolibacter rhizosphaerae</name>
    <dbReference type="NCBI Taxonomy" id="2989719"/>
    <lineage>
        <taxon>Bacteria</taxon>
        <taxon>Pseudomonadati</taxon>
        <taxon>Verrucomicrobiota</taxon>
        <taxon>Verrucomicrobiia</taxon>
        <taxon>Verrucomicrobiales</taxon>
        <taxon>Verrucomicrobiaceae</taxon>
        <taxon>Luteolibacter</taxon>
    </lineage>
</organism>
<evidence type="ECO:0000313" key="3">
    <source>
        <dbReference type="Proteomes" id="UP001165653"/>
    </source>
</evidence>
<dbReference type="PROSITE" id="PS51186">
    <property type="entry name" value="GNAT"/>
    <property type="match status" value="1"/>
</dbReference>
<dbReference type="SUPFAM" id="SSF55729">
    <property type="entry name" value="Acyl-CoA N-acyltransferases (Nat)"/>
    <property type="match status" value="1"/>
</dbReference>
<accession>A0ABT3G512</accession>
<dbReference type="Pfam" id="PF13302">
    <property type="entry name" value="Acetyltransf_3"/>
    <property type="match status" value="1"/>
</dbReference>
<dbReference type="InterPro" id="IPR016181">
    <property type="entry name" value="Acyl_CoA_acyltransferase"/>
</dbReference>
<evidence type="ECO:0000313" key="2">
    <source>
        <dbReference type="EMBL" id="MCW1914910.1"/>
    </source>
</evidence>
<feature type="domain" description="N-acetyltransferase" evidence="1">
    <location>
        <begin position="5"/>
        <end position="157"/>
    </location>
</feature>
<protein>
    <submittedName>
        <fullName evidence="2">GNAT family N-acetyltransferase</fullName>
    </submittedName>
</protein>
<reference evidence="2" key="1">
    <citation type="submission" date="2022-10" db="EMBL/GenBank/DDBJ databases">
        <title>Luteolibacter sp. GHJ8, whole genome shotgun sequencing project.</title>
        <authorList>
            <person name="Zhao G."/>
            <person name="Shen L."/>
        </authorList>
    </citation>
    <scope>NUCLEOTIDE SEQUENCE</scope>
    <source>
        <strain evidence="2">GHJ8</strain>
    </source>
</reference>
<dbReference type="Gene3D" id="3.40.630.30">
    <property type="match status" value="1"/>
</dbReference>
<dbReference type="InterPro" id="IPR051531">
    <property type="entry name" value="N-acetyltransferase"/>
</dbReference>
<keyword evidence="3" id="KW-1185">Reference proteome</keyword>
<proteinExistence type="predicted"/>
<dbReference type="EMBL" id="JAPDDR010000007">
    <property type="protein sequence ID" value="MCW1914910.1"/>
    <property type="molecule type" value="Genomic_DNA"/>
</dbReference>
<dbReference type="RefSeq" id="WP_264514447.1">
    <property type="nucleotide sequence ID" value="NZ_JAPDDR010000007.1"/>
</dbReference>
<dbReference type="Proteomes" id="UP001165653">
    <property type="component" value="Unassembled WGS sequence"/>
</dbReference>
<evidence type="ECO:0000259" key="1">
    <source>
        <dbReference type="PROSITE" id="PS51186"/>
    </source>
</evidence>
<name>A0ABT3G512_9BACT</name>
<sequence length="157" mass="17537">MTAAPLLFSPHPDDREAFIRLFTDPELRRYLGGPLSLPQAELRADSIIVGEEAGLSVIRPAPDHEAIGLIWLSPYHDSVETELSFVLLPDWQGRGFAFRAASEALMIGFRDLDLPRIVSETQAANVASIALLKRLGMRLERRLERFGAEQLLFAISR</sequence>
<dbReference type="InterPro" id="IPR000182">
    <property type="entry name" value="GNAT_dom"/>
</dbReference>
<dbReference type="PANTHER" id="PTHR43792:SF1">
    <property type="entry name" value="N-ACETYLTRANSFERASE DOMAIN-CONTAINING PROTEIN"/>
    <property type="match status" value="1"/>
</dbReference>